<dbReference type="PANTHER" id="PTHR37828:SF1">
    <property type="entry name" value="YCII-RELATED DOMAIN-CONTAINING PROTEIN"/>
    <property type="match status" value="1"/>
</dbReference>
<comment type="similarity">
    <text evidence="1">Belongs to the YciI family.</text>
</comment>
<protein>
    <submittedName>
        <fullName evidence="3">Uncharacterized conserved protein YciI, contains a putative active-site phosphohistidine</fullName>
    </submittedName>
</protein>
<name>A0A1H2Z8C6_9FLAO</name>
<evidence type="ECO:0000259" key="2">
    <source>
        <dbReference type="Pfam" id="PF03795"/>
    </source>
</evidence>
<evidence type="ECO:0000313" key="4">
    <source>
        <dbReference type="Proteomes" id="UP000182771"/>
    </source>
</evidence>
<accession>A0A1H2Z8C6</accession>
<dbReference type="Proteomes" id="UP000182771">
    <property type="component" value="Unassembled WGS sequence"/>
</dbReference>
<dbReference type="EMBL" id="FNND01000009">
    <property type="protein sequence ID" value="SDX13575.1"/>
    <property type="molecule type" value="Genomic_DNA"/>
</dbReference>
<dbReference type="OrthoDB" id="9814407at2"/>
<dbReference type="SUPFAM" id="SSF54909">
    <property type="entry name" value="Dimeric alpha+beta barrel"/>
    <property type="match status" value="1"/>
</dbReference>
<evidence type="ECO:0000256" key="1">
    <source>
        <dbReference type="ARBA" id="ARBA00007689"/>
    </source>
</evidence>
<dbReference type="AlphaFoldDB" id="A0A1H2Z8C6"/>
<dbReference type="PANTHER" id="PTHR37828">
    <property type="entry name" value="GSR2449 PROTEIN"/>
    <property type="match status" value="1"/>
</dbReference>
<proteinExistence type="inferred from homology"/>
<dbReference type="Pfam" id="PF03795">
    <property type="entry name" value="YCII"/>
    <property type="match status" value="1"/>
</dbReference>
<dbReference type="InterPro" id="IPR005545">
    <property type="entry name" value="YCII"/>
</dbReference>
<gene>
    <name evidence="3" type="ORF">SAMN05444420_10948</name>
</gene>
<dbReference type="InterPro" id="IPR011008">
    <property type="entry name" value="Dimeric_a/b-barrel"/>
</dbReference>
<dbReference type="RefSeq" id="WP_016419296.1">
    <property type="nucleotide sequence ID" value="NZ_CAJPRD010000027.1"/>
</dbReference>
<sequence>MYLIILTYQKDLNEVEKHLEAHRAYLDKHYASGYFVASGAQVPRTGGVILCKASNRGEVEGIIAQDPFYEHQIATYQIIEFTPTKYSEAFGKVLS</sequence>
<feature type="domain" description="YCII-related" evidence="2">
    <location>
        <begin position="2"/>
        <end position="82"/>
    </location>
</feature>
<comment type="caution">
    <text evidence="3">The sequence shown here is derived from an EMBL/GenBank/DDBJ whole genome shotgun (WGS) entry which is preliminary data.</text>
</comment>
<evidence type="ECO:0000313" key="3">
    <source>
        <dbReference type="EMBL" id="SDX13575.1"/>
    </source>
</evidence>
<dbReference type="Gene3D" id="3.30.70.1060">
    <property type="entry name" value="Dimeric alpha+beta barrel"/>
    <property type="match status" value="1"/>
</dbReference>
<organism evidence="3 4">
    <name type="scientific">Capnocytophaga granulosa</name>
    <dbReference type="NCBI Taxonomy" id="45242"/>
    <lineage>
        <taxon>Bacteria</taxon>
        <taxon>Pseudomonadati</taxon>
        <taxon>Bacteroidota</taxon>
        <taxon>Flavobacteriia</taxon>
        <taxon>Flavobacteriales</taxon>
        <taxon>Flavobacteriaceae</taxon>
        <taxon>Capnocytophaga</taxon>
    </lineage>
</organism>
<keyword evidence="4" id="KW-1185">Reference proteome</keyword>
<reference evidence="3 4" key="1">
    <citation type="submission" date="2016-10" db="EMBL/GenBank/DDBJ databases">
        <authorList>
            <person name="Varghese N."/>
            <person name="Submissions S."/>
        </authorList>
    </citation>
    <scope>NUCLEOTIDE SEQUENCE [LARGE SCALE GENOMIC DNA]</scope>
    <source>
        <strain evidence="3 4">DSM 11449</strain>
    </source>
</reference>
<dbReference type="GeneID" id="85018166"/>